<keyword evidence="2" id="KW-1185">Reference proteome</keyword>
<organism evidence="1 2">
    <name type="scientific">Gramella jeungdoensis</name>
    <dbReference type="NCBI Taxonomy" id="708091"/>
    <lineage>
        <taxon>Bacteria</taxon>
        <taxon>Pseudomonadati</taxon>
        <taxon>Bacteroidota</taxon>
        <taxon>Flavobacteriia</taxon>
        <taxon>Flavobacteriales</taxon>
        <taxon>Flavobacteriaceae</taxon>
        <taxon>Christiangramia</taxon>
    </lineage>
</organism>
<gene>
    <name evidence="1" type="ORF">NE848_17235</name>
</gene>
<dbReference type="EMBL" id="JAMSCK010000015">
    <property type="protein sequence ID" value="MCM8571143.1"/>
    <property type="molecule type" value="Genomic_DNA"/>
</dbReference>
<accession>A0ABT0Z5Y6</accession>
<sequence length="181" mass="20136">MKLVKIISILIIFISCSKDDGIDLNETGENSFSVKINGKKFIPEDVKLFLNIDYGIKAYTNNNTWHLTFSDSEQKDIHFYIKDVTAGGKYQIGKLKGDLNFYTPEDDETAVGIADGSGTVRGVAYGSESGQQQFIEIIEVKGDSILIGQFDQIILQNPNNQNDKVSLTEGKFNINRSTLNN</sequence>
<reference evidence="1" key="1">
    <citation type="submission" date="2022-06" db="EMBL/GenBank/DDBJ databases">
        <title>Gramella sediminis sp. nov., isolated from deep-sea sediment of the Indian Ocean.</title>
        <authorList>
            <person name="Yang L."/>
        </authorList>
    </citation>
    <scope>NUCLEOTIDE SEQUENCE</scope>
    <source>
        <strain evidence="1">HMD3159</strain>
    </source>
</reference>
<dbReference type="RefSeq" id="WP_252115857.1">
    <property type="nucleotide sequence ID" value="NZ_JAMSCK010000015.1"/>
</dbReference>
<evidence type="ECO:0008006" key="3">
    <source>
        <dbReference type="Google" id="ProtNLM"/>
    </source>
</evidence>
<proteinExistence type="predicted"/>
<comment type="caution">
    <text evidence="1">The sequence shown here is derived from an EMBL/GenBank/DDBJ whole genome shotgun (WGS) entry which is preliminary data.</text>
</comment>
<dbReference type="PROSITE" id="PS51257">
    <property type="entry name" value="PROKAR_LIPOPROTEIN"/>
    <property type="match status" value="1"/>
</dbReference>
<evidence type="ECO:0000313" key="2">
    <source>
        <dbReference type="Proteomes" id="UP001155077"/>
    </source>
</evidence>
<protein>
    <recommendedName>
        <fullName evidence="3">DUF4382 domain-containing protein</fullName>
    </recommendedName>
</protein>
<dbReference type="Proteomes" id="UP001155077">
    <property type="component" value="Unassembled WGS sequence"/>
</dbReference>
<evidence type="ECO:0000313" key="1">
    <source>
        <dbReference type="EMBL" id="MCM8571143.1"/>
    </source>
</evidence>
<name>A0ABT0Z5Y6_9FLAO</name>